<name>A0A2I4DA03_AUSLI</name>
<dbReference type="GO" id="GO:0005829">
    <property type="term" value="C:cytosol"/>
    <property type="evidence" value="ECO:0007669"/>
    <property type="project" value="TreeGrafter"/>
</dbReference>
<dbReference type="InterPro" id="IPR008971">
    <property type="entry name" value="HSP40/DnaJ_pept-bd"/>
</dbReference>
<keyword evidence="1" id="KW-0143">Chaperone</keyword>
<evidence type="ECO:0000256" key="1">
    <source>
        <dbReference type="ARBA" id="ARBA00023186"/>
    </source>
</evidence>
<dbReference type="SUPFAM" id="SSF49493">
    <property type="entry name" value="HSP40/DnaJ peptide-binding domain"/>
    <property type="match status" value="2"/>
</dbReference>
<dbReference type="PANTHER" id="PTHR24078:SF559">
    <property type="entry name" value="DNAJ (HSP40) HOMOLOG, SUBFAMILY B, MEMBER 5-LIKE"/>
    <property type="match status" value="1"/>
</dbReference>
<dbReference type="KEGG" id="alim:106536357"/>
<dbReference type="SUPFAM" id="SSF46565">
    <property type="entry name" value="Chaperone J-domain"/>
    <property type="match status" value="1"/>
</dbReference>
<sequence>MVLIWTQFGVKQKNGNVKCKVRVMHRGDSSGSSSSAESTKSEQDAPCLSIKPPGKDFYKVLGVAPESNEDEIKKAYRKMALKFHPDKNSDADAEDKFKEIAEAYEILTDPKKRSIYDQFGEEGLKNGISTSQSNLFRNNFPSDPHASSNFHNSDHFDIFFGSDGDCEDDLFNPFRKFTFSNLGGFASHEASQRKGQRGLQAEAVVHELPVTLDEVMQGCTKQVKITRSRLNPDGQSLRSEEKVLNVVVKKGWRAGTRITFPREGDETLNSAPTDITFVLRDEDHPNYKRDGSNIVYTAQITLKEALCGCTVNVPTLDNRMMPLPCSDVIKPGAVRRLRGEGLPLPKSPSQRGDLVVEFQVLFPDRIPPQSREIIKHSLGQC</sequence>
<evidence type="ECO:0000259" key="3">
    <source>
        <dbReference type="PROSITE" id="PS50076"/>
    </source>
</evidence>
<gene>
    <name evidence="5" type="primary">LOC106536357</name>
</gene>
<keyword evidence="4" id="KW-1185">Reference proteome</keyword>
<dbReference type="InParanoid" id="A0A2I4DA03"/>
<dbReference type="Pfam" id="PF00226">
    <property type="entry name" value="DnaJ"/>
    <property type="match status" value="1"/>
</dbReference>
<feature type="region of interest" description="Disordered" evidence="2">
    <location>
        <begin position="26"/>
        <end position="48"/>
    </location>
</feature>
<accession>A0A2I4DA03</accession>
<dbReference type="AlphaFoldDB" id="A0A2I4DA03"/>
<dbReference type="GeneID" id="106536357"/>
<proteinExistence type="predicted"/>
<dbReference type="PRINTS" id="PR00625">
    <property type="entry name" value="JDOMAIN"/>
</dbReference>
<dbReference type="InterPro" id="IPR036869">
    <property type="entry name" value="J_dom_sf"/>
</dbReference>
<dbReference type="RefSeq" id="XP_013889069.1">
    <property type="nucleotide sequence ID" value="XM_014033615.1"/>
</dbReference>
<dbReference type="GO" id="GO:0006457">
    <property type="term" value="P:protein folding"/>
    <property type="evidence" value="ECO:0007669"/>
    <property type="project" value="InterPro"/>
</dbReference>
<dbReference type="InterPro" id="IPR002939">
    <property type="entry name" value="DnaJ_C"/>
</dbReference>
<dbReference type="Gene3D" id="2.60.260.20">
    <property type="entry name" value="Urease metallochaperone UreE, N-terminal domain"/>
    <property type="match status" value="2"/>
</dbReference>
<dbReference type="SMART" id="SM00271">
    <property type="entry name" value="DnaJ"/>
    <property type="match status" value="1"/>
</dbReference>
<dbReference type="CDD" id="cd06257">
    <property type="entry name" value="DnaJ"/>
    <property type="match status" value="1"/>
</dbReference>
<organism evidence="4 5">
    <name type="scientific">Austrofundulus limnaeus</name>
    <name type="common">Annual killifish</name>
    <dbReference type="NCBI Taxonomy" id="52670"/>
    <lineage>
        <taxon>Eukaryota</taxon>
        <taxon>Metazoa</taxon>
        <taxon>Chordata</taxon>
        <taxon>Craniata</taxon>
        <taxon>Vertebrata</taxon>
        <taxon>Euteleostomi</taxon>
        <taxon>Actinopterygii</taxon>
        <taxon>Neopterygii</taxon>
        <taxon>Teleostei</taxon>
        <taxon>Neoteleostei</taxon>
        <taxon>Acanthomorphata</taxon>
        <taxon>Ovalentaria</taxon>
        <taxon>Atherinomorphae</taxon>
        <taxon>Cyprinodontiformes</taxon>
        <taxon>Rivulidae</taxon>
        <taxon>Austrofundulus</taxon>
    </lineage>
</organism>
<dbReference type="FunFam" id="2.60.260.20:FF:000007">
    <property type="entry name" value="dnaJ homolog subfamily B member 5"/>
    <property type="match status" value="1"/>
</dbReference>
<dbReference type="InterPro" id="IPR051339">
    <property type="entry name" value="DnaJ_subfamily_B"/>
</dbReference>
<dbReference type="InterPro" id="IPR001623">
    <property type="entry name" value="DnaJ_domain"/>
</dbReference>
<dbReference type="Gene3D" id="1.10.287.110">
    <property type="entry name" value="DnaJ domain"/>
    <property type="match status" value="1"/>
</dbReference>
<dbReference type="Pfam" id="PF01556">
    <property type="entry name" value="DnaJ_C"/>
    <property type="match status" value="1"/>
</dbReference>
<feature type="compositionally biased region" description="Low complexity" evidence="2">
    <location>
        <begin position="29"/>
        <end position="38"/>
    </location>
</feature>
<dbReference type="Proteomes" id="UP000192220">
    <property type="component" value="Unplaced"/>
</dbReference>
<feature type="domain" description="J" evidence="3">
    <location>
        <begin position="56"/>
        <end position="120"/>
    </location>
</feature>
<evidence type="ECO:0000313" key="5">
    <source>
        <dbReference type="RefSeq" id="XP_013889069.1"/>
    </source>
</evidence>
<reference evidence="5" key="1">
    <citation type="submission" date="2025-08" db="UniProtKB">
        <authorList>
            <consortium name="RefSeq"/>
        </authorList>
    </citation>
    <scope>IDENTIFICATION</scope>
    <source>
        <strain evidence="5">Quisiro</strain>
        <tissue evidence="5">Liver</tissue>
    </source>
</reference>
<protein>
    <submittedName>
        <fullName evidence="5">DnaJ homolog subfamily B member 5</fullName>
    </submittedName>
</protein>
<dbReference type="PROSITE" id="PS00636">
    <property type="entry name" value="DNAJ_1"/>
    <property type="match status" value="1"/>
</dbReference>
<evidence type="ECO:0000256" key="2">
    <source>
        <dbReference type="SAM" id="MobiDB-lite"/>
    </source>
</evidence>
<dbReference type="GO" id="GO:0051087">
    <property type="term" value="F:protein-folding chaperone binding"/>
    <property type="evidence" value="ECO:0007669"/>
    <property type="project" value="TreeGrafter"/>
</dbReference>
<dbReference type="PANTHER" id="PTHR24078">
    <property type="entry name" value="DNAJ HOMOLOG SUBFAMILY C MEMBER"/>
    <property type="match status" value="1"/>
</dbReference>
<dbReference type="InterPro" id="IPR018253">
    <property type="entry name" value="DnaJ_domain_CS"/>
</dbReference>
<dbReference type="OrthoDB" id="550424at2759"/>
<evidence type="ECO:0000313" key="4">
    <source>
        <dbReference type="Proteomes" id="UP000192220"/>
    </source>
</evidence>
<dbReference type="FunFam" id="2.60.260.20:FF:000002">
    <property type="entry name" value="Dnaj homolog subfamily b member"/>
    <property type="match status" value="1"/>
</dbReference>
<dbReference type="STRING" id="52670.A0A2I4DA03"/>
<dbReference type="GO" id="GO:0051082">
    <property type="term" value="F:unfolded protein binding"/>
    <property type="evidence" value="ECO:0007669"/>
    <property type="project" value="InterPro"/>
</dbReference>
<dbReference type="CDD" id="cd10747">
    <property type="entry name" value="DnaJ_C"/>
    <property type="match status" value="1"/>
</dbReference>
<dbReference type="PROSITE" id="PS50076">
    <property type="entry name" value="DNAJ_2"/>
    <property type="match status" value="1"/>
</dbReference>